<keyword evidence="3" id="KW-0378">Hydrolase</keyword>
<dbReference type="SUPFAM" id="SSF53474">
    <property type="entry name" value="alpha/beta-Hydrolases"/>
    <property type="match status" value="1"/>
</dbReference>
<feature type="signal peptide" evidence="5">
    <location>
        <begin position="1"/>
        <end position="19"/>
    </location>
</feature>
<keyword evidence="8" id="KW-1185">Reference proteome</keyword>
<dbReference type="InterPro" id="IPR025287">
    <property type="entry name" value="WAK_GUB"/>
</dbReference>
<dbReference type="Pfam" id="PF02089">
    <property type="entry name" value="Palm_thioest"/>
    <property type="match status" value="1"/>
</dbReference>
<sequence>MDACLFYILFFSMFLTIKALESNCPTVKCSHDGPDIRFPFRVAGRQPQHCGQPGFDLVCKENTTMIDFPSYGPLVVKSISYDFRKLSLLDPQNCVHEVFLNLNPSGTPFQYYYLLKNFTYLNCSTRLSPSLNEVSCLSDSRNHVYTVESSFHMPFSCRQLKTIPIPFSYSPYLADNSFGLGLTWSLPGCEDCESRGGGSCVFQSKEGLKTGCPSIAQDKGFAIVNLLSSGTGSMILIILVFIFVMISIKVYFRQKLKSCGHQISERSFATGGTASDLCKSQGSKFREVVDYTVSKIDGRIIDFSGKIVELTAKLEATKHKYNQNIELRESSFMEKRLEKLPRRNLHFKFCFSYNFHSFQKFLDQLKNLTHHFLLLFSLLEKKKKKLDPVANSLPFIVLHGIGDQCKNRGVKQFTEELTNFSGSPGYCLEIGDGTWDSWFMPLEEQVKKMKELSKGYSIVGLSQGNLIGRGVVEFCDGGPPVKNFISLGGPHAGTASVPLCGSGIFCKLADALIKSKIYSDYVQAHLAPSGYLKFPNDIPHYMEKCRFLPKLNNEIPEERNTTYKERFSSLQNLVLIMFENDNVLIPKETSWFGYYPDGAFEPIVPAHQTALYTEDWIGLKALDEAGRVHFVNVSGGHLGISESDMKKHVVPFLVDEASVEKYSNARAHGLPRTITQNHHRKHVAGNFIDETSNERILDGSSSYQWPSSVKNFFRELVGLAEENDSD</sequence>
<dbReference type="Proteomes" id="UP001164929">
    <property type="component" value="Chromosome 1"/>
</dbReference>
<keyword evidence="4" id="KW-1133">Transmembrane helix</keyword>
<evidence type="ECO:0000256" key="5">
    <source>
        <dbReference type="SAM" id="SignalP"/>
    </source>
</evidence>
<dbReference type="InterPro" id="IPR029058">
    <property type="entry name" value="AB_hydrolase_fold"/>
</dbReference>
<dbReference type="Gene3D" id="3.40.50.1820">
    <property type="entry name" value="alpha/beta hydrolase"/>
    <property type="match status" value="1"/>
</dbReference>
<comment type="caution">
    <text evidence="7">The sequence shown here is derived from an EMBL/GenBank/DDBJ whole genome shotgun (WGS) entry which is preliminary data.</text>
</comment>
<feature type="domain" description="Wall-associated receptor kinase galacturonan-binding" evidence="6">
    <location>
        <begin position="24"/>
        <end position="88"/>
    </location>
</feature>
<dbReference type="PANTHER" id="PTHR11247">
    <property type="entry name" value="PALMITOYL-PROTEIN THIOESTERASE/DOLICHYLDIPHOSPHATASE 1"/>
    <property type="match status" value="1"/>
</dbReference>
<evidence type="ECO:0000256" key="3">
    <source>
        <dbReference type="ARBA" id="ARBA00022801"/>
    </source>
</evidence>
<proteinExistence type="predicted"/>
<gene>
    <name evidence="7" type="ORF">NC653_001707</name>
</gene>
<evidence type="ECO:0000256" key="1">
    <source>
        <dbReference type="ARBA" id="ARBA00004167"/>
    </source>
</evidence>
<feature type="chain" id="PRO_5042278719" description="Wall-associated receptor kinase galacturonan-binding domain-containing protein" evidence="5">
    <location>
        <begin position="20"/>
        <end position="726"/>
    </location>
</feature>
<evidence type="ECO:0000313" key="8">
    <source>
        <dbReference type="Proteomes" id="UP001164929"/>
    </source>
</evidence>
<dbReference type="AlphaFoldDB" id="A0AAD6RM59"/>
<feature type="transmembrane region" description="Helical" evidence="4">
    <location>
        <begin position="234"/>
        <end position="252"/>
    </location>
</feature>
<dbReference type="GO" id="GO:0016790">
    <property type="term" value="F:thiolester hydrolase activity"/>
    <property type="evidence" value="ECO:0007669"/>
    <property type="project" value="TreeGrafter"/>
</dbReference>
<comment type="subcellular location">
    <subcellularLocation>
        <location evidence="1">Membrane</location>
        <topology evidence="1">Single-pass membrane protein</topology>
    </subcellularLocation>
</comment>
<keyword evidence="4" id="KW-0472">Membrane</keyword>
<name>A0AAD6RM59_9ROSI</name>
<evidence type="ECO:0000259" key="6">
    <source>
        <dbReference type="Pfam" id="PF13947"/>
    </source>
</evidence>
<evidence type="ECO:0000313" key="7">
    <source>
        <dbReference type="EMBL" id="KAJ7011359.1"/>
    </source>
</evidence>
<dbReference type="GO" id="GO:0030247">
    <property type="term" value="F:polysaccharide binding"/>
    <property type="evidence" value="ECO:0007669"/>
    <property type="project" value="InterPro"/>
</dbReference>
<evidence type="ECO:0000256" key="4">
    <source>
        <dbReference type="SAM" id="Phobius"/>
    </source>
</evidence>
<reference evidence="7 8" key="1">
    <citation type="journal article" date="2023" name="Mol. Ecol. Resour.">
        <title>Chromosome-level genome assembly of a triploid poplar Populus alba 'Berolinensis'.</title>
        <authorList>
            <person name="Chen S."/>
            <person name="Yu Y."/>
            <person name="Wang X."/>
            <person name="Wang S."/>
            <person name="Zhang T."/>
            <person name="Zhou Y."/>
            <person name="He R."/>
            <person name="Meng N."/>
            <person name="Wang Y."/>
            <person name="Liu W."/>
            <person name="Liu Z."/>
            <person name="Liu J."/>
            <person name="Guo Q."/>
            <person name="Huang H."/>
            <person name="Sederoff R.R."/>
            <person name="Wang G."/>
            <person name="Qu G."/>
            <person name="Chen S."/>
        </authorList>
    </citation>
    <scope>NUCLEOTIDE SEQUENCE [LARGE SCALE GENOMIC DNA]</scope>
    <source>
        <strain evidence="7">SC-2020</strain>
    </source>
</reference>
<dbReference type="EMBL" id="JAQIZT010000001">
    <property type="protein sequence ID" value="KAJ7011359.1"/>
    <property type="molecule type" value="Genomic_DNA"/>
</dbReference>
<keyword evidence="2 5" id="KW-0732">Signal</keyword>
<keyword evidence="4" id="KW-0812">Transmembrane</keyword>
<dbReference type="PANTHER" id="PTHR11247:SF8">
    <property type="entry name" value="PALMITOYL-PROTEIN THIOESTERASE 1"/>
    <property type="match status" value="1"/>
</dbReference>
<protein>
    <recommendedName>
        <fullName evidence="6">Wall-associated receptor kinase galacturonan-binding domain-containing protein</fullName>
    </recommendedName>
</protein>
<organism evidence="7 8">
    <name type="scientific">Populus alba x Populus x berolinensis</name>
    <dbReference type="NCBI Taxonomy" id="444605"/>
    <lineage>
        <taxon>Eukaryota</taxon>
        <taxon>Viridiplantae</taxon>
        <taxon>Streptophyta</taxon>
        <taxon>Embryophyta</taxon>
        <taxon>Tracheophyta</taxon>
        <taxon>Spermatophyta</taxon>
        <taxon>Magnoliopsida</taxon>
        <taxon>eudicotyledons</taxon>
        <taxon>Gunneridae</taxon>
        <taxon>Pentapetalae</taxon>
        <taxon>rosids</taxon>
        <taxon>fabids</taxon>
        <taxon>Malpighiales</taxon>
        <taxon>Salicaceae</taxon>
        <taxon>Saliceae</taxon>
        <taxon>Populus</taxon>
    </lineage>
</organism>
<dbReference type="Pfam" id="PF13947">
    <property type="entry name" value="GUB_WAK_bind"/>
    <property type="match status" value="1"/>
</dbReference>
<dbReference type="GO" id="GO:0016020">
    <property type="term" value="C:membrane"/>
    <property type="evidence" value="ECO:0007669"/>
    <property type="project" value="UniProtKB-SubCell"/>
</dbReference>
<evidence type="ECO:0000256" key="2">
    <source>
        <dbReference type="ARBA" id="ARBA00022729"/>
    </source>
</evidence>
<accession>A0AAD6RM59</accession>